<dbReference type="Proteomes" id="UP000824890">
    <property type="component" value="Unassembled WGS sequence"/>
</dbReference>
<evidence type="ECO:0000313" key="2">
    <source>
        <dbReference type="Proteomes" id="UP000824890"/>
    </source>
</evidence>
<protein>
    <submittedName>
        <fullName evidence="1">Uncharacterized protein</fullName>
    </submittedName>
</protein>
<sequence length="130" mass="14740">MCNFLAVQPRSLRASSCSSLVILAKLVETRELSVKFHLLTETEDLQNVEKIFVVVGNVKAIRICHRPELNSSRPKGDCLMSNKVSTKFSAAAESLYNFKETPFLGLHLHFRVMTTILEEKDKDDVQEAMR</sequence>
<accession>A0ABQ8EP97</accession>
<dbReference type="EMBL" id="JAGKQM010000001">
    <property type="protein sequence ID" value="KAH0943389.1"/>
    <property type="molecule type" value="Genomic_DNA"/>
</dbReference>
<organism evidence="1 2">
    <name type="scientific">Brassica napus</name>
    <name type="common">Rape</name>
    <dbReference type="NCBI Taxonomy" id="3708"/>
    <lineage>
        <taxon>Eukaryota</taxon>
        <taxon>Viridiplantae</taxon>
        <taxon>Streptophyta</taxon>
        <taxon>Embryophyta</taxon>
        <taxon>Tracheophyta</taxon>
        <taxon>Spermatophyta</taxon>
        <taxon>Magnoliopsida</taxon>
        <taxon>eudicotyledons</taxon>
        <taxon>Gunneridae</taxon>
        <taxon>Pentapetalae</taxon>
        <taxon>rosids</taxon>
        <taxon>malvids</taxon>
        <taxon>Brassicales</taxon>
        <taxon>Brassicaceae</taxon>
        <taxon>Brassiceae</taxon>
        <taxon>Brassica</taxon>
    </lineage>
</organism>
<comment type="caution">
    <text evidence="1">The sequence shown here is derived from an EMBL/GenBank/DDBJ whole genome shotgun (WGS) entry which is preliminary data.</text>
</comment>
<evidence type="ECO:0000313" key="1">
    <source>
        <dbReference type="EMBL" id="KAH0943389.1"/>
    </source>
</evidence>
<proteinExistence type="predicted"/>
<gene>
    <name evidence="1" type="ORF">HID58_003026</name>
</gene>
<keyword evidence="2" id="KW-1185">Reference proteome</keyword>
<reference evidence="1 2" key="1">
    <citation type="submission" date="2021-05" db="EMBL/GenBank/DDBJ databases">
        <title>Genome Assembly of Synthetic Allotetraploid Brassica napus Reveals Homoeologous Exchanges between Subgenomes.</title>
        <authorList>
            <person name="Davis J.T."/>
        </authorList>
    </citation>
    <scope>NUCLEOTIDE SEQUENCE [LARGE SCALE GENOMIC DNA]</scope>
    <source>
        <strain evidence="2">cv. Da-Ae</strain>
        <tissue evidence="1">Seedling</tissue>
    </source>
</reference>
<name>A0ABQ8EP97_BRANA</name>